<reference evidence="7 8" key="1">
    <citation type="submission" date="2018-04" db="EMBL/GenBank/DDBJ databases">
        <authorList>
            <person name="Vogel A."/>
        </authorList>
    </citation>
    <scope>NUCLEOTIDE SEQUENCE [LARGE SCALE GENOMIC DNA]</scope>
</reference>
<keyword evidence="2 5" id="KW-0812">Transmembrane</keyword>
<dbReference type="PANTHER" id="PTHR31234:SF4">
    <property type="entry name" value="EXPRESSED PROTEIN"/>
    <property type="match status" value="1"/>
</dbReference>
<feature type="transmembrane region" description="Helical" evidence="5">
    <location>
        <begin position="83"/>
        <end position="101"/>
    </location>
</feature>
<evidence type="ECO:0000313" key="7">
    <source>
        <dbReference type="EMBL" id="VFQ91622.1"/>
    </source>
</evidence>
<dbReference type="Pfam" id="PF03168">
    <property type="entry name" value="LEA_2"/>
    <property type="match status" value="1"/>
</dbReference>
<dbReference type="GO" id="GO:0098542">
    <property type="term" value="P:defense response to other organism"/>
    <property type="evidence" value="ECO:0007669"/>
    <property type="project" value="InterPro"/>
</dbReference>
<dbReference type="Gene3D" id="2.60.40.1820">
    <property type="match status" value="1"/>
</dbReference>
<keyword evidence="8" id="KW-1185">Reference proteome</keyword>
<evidence type="ECO:0000259" key="6">
    <source>
        <dbReference type="Pfam" id="PF03168"/>
    </source>
</evidence>
<dbReference type="PANTHER" id="PTHR31234">
    <property type="entry name" value="LATE EMBRYOGENESIS ABUNDANT (LEA) HYDROXYPROLINE-RICH GLYCOPROTEIN FAMILY"/>
    <property type="match status" value="1"/>
</dbReference>
<dbReference type="AlphaFoldDB" id="A0A484MRT8"/>
<keyword evidence="4 5" id="KW-0472">Membrane</keyword>
<keyword evidence="3 5" id="KW-1133">Transmembrane helix</keyword>
<feature type="domain" description="Late embryogenesis abundant protein LEA-2 subgroup" evidence="6">
    <location>
        <begin position="133"/>
        <end position="207"/>
    </location>
</feature>
<gene>
    <name evidence="7" type="ORF">CCAM_LOCUS33398</name>
</gene>
<evidence type="ECO:0000313" key="8">
    <source>
        <dbReference type="Proteomes" id="UP000595140"/>
    </source>
</evidence>
<dbReference type="SUPFAM" id="SSF117070">
    <property type="entry name" value="LEA14-like"/>
    <property type="match status" value="1"/>
</dbReference>
<organism evidence="7 8">
    <name type="scientific">Cuscuta campestris</name>
    <dbReference type="NCBI Taxonomy" id="132261"/>
    <lineage>
        <taxon>Eukaryota</taxon>
        <taxon>Viridiplantae</taxon>
        <taxon>Streptophyta</taxon>
        <taxon>Embryophyta</taxon>
        <taxon>Tracheophyta</taxon>
        <taxon>Spermatophyta</taxon>
        <taxon>Magnoliopsida</taxon>
        <taxon>eudicotyledons</taxon>
        <taxon>Gunneridae</taxon>
        <taxon>Pentapetalae</taxon>
        <taxon>asterids</taxon>
        <taxon>lamiids</taxon>
        <taxon>Solanales</taxon>
        <taxon>Convolvulaceae</taxon>
        <taxon>Cuscuteae</taxon>
        <taxon>Cuscuta</taxon>
        <taxon>Cuscuta subgen. Grammica</taxon>
        <taxon>Cuscuta sect. Cleistogrammica</taxon>
    </lineage>
</organism>
<accession>A0A484MRT8</accession>
<evidence type="ECO:0000256" key="5">
    <source>
        <dbReference type="SAM" id="Phobius"/>
    </source>
</evidence>
<evidence type="ECO:0000256" key="4">
    <source>
        <dbReference type="ARBA" id="ARBA00023136"/>
    </source>
</evidence>
<dbReference type="EMBL" id="OOIL02004425">
    <property type="protein sequence ID" value="VFQ91622.1"/>
    <property type="molecule type" value="Genomic_DNA"/>
</dbReference>
<evidence type="ECO:0000256" key="2">
    <source>
        <dbReference type="ARBA" id="ARBA00022692"/>
    </source>
</evidence>
<dbReference type="InterPro" id="IPR044839">
    <property type="entry name" value="NDR1-like"/>
</dbReference>
<comment type="subcellular location">
    <subcellularLocation>
        <location evidence="1">Membrane</location>
        <topology evidence="1">Single-pass membrane protein</topology>
    </subcellularLocation>
</comment>
<dbReference type="OrthoDB" id="1414122at2759"/>
<dbReference type="InterPro" id="IPR033788">
    <property type="entry name" value="VbhA-like"/>
</dbReference>
<name>A0A484MRT8_9ASTE</name>
<evidence type="ECO:0000256" key="3">
    <source>
        <dbReference type="ARBA" id="ARBA00022989"/>
    </source>
</evidence>
<dbReference type="Proteomes" id="UP000595140">
    <property type="component" value="Unassembled WGS sequence"/>
</dbReference>
<dbReference type="InterPro" id="IPR004864">
    <property type="entry name" value="LEA_2"/>
</dbReference>
<sequence length="251" mass="27855">MTASAVPNLPIYSVKEILLLFLSRPPQTGKKEKDMASSKIAADGLPTSSPAQFPPYQLLPSEPQYVIVLPRSPRRRPFFSRNALICASVVILLAVAVFLLWPSEPQVSVSRLHLRRFKLHLIPLSFDITLDLTVKVRNRDFYSVDYRSLAVLIGYKGKELGKVSSGKGHLRARASSYVNATLELEGVEVFSDVVSLIEDVAKGFISFDTVTEIDGLLGLLWFDIPLQANVSCEIVVDTNNQTMTSQNCYPE</sequence>
<dbReference type="GO" id="GO:0016020">
    <property type="term" value="C:membrane"/>
    <property type="evidence" value="ECO:0007669"/>
    <property type="project" value="UniProtKB-SubCell"/>
</dbReference>
<protein>
    <recommendedName>
        <fullName evidence="6">Late embryogenesis abundant protein LEA-2 subgroup domain-containing protein</fullName>
    </recommendedName>
</protein>
<evidence type="ECO:0000256" key="1">
    <source>
        <dbReference type="ARBA" id="ARBA00004167"/>
    </source>
</evidence>
<proteinExistence type="predicted"/>
<dbReference type="CDD" id="cd11586">
    <property type="entry name" value="VbhA_like"/>
    <property type="match status" value="1"/>
</dbReference>